<dbReference type="InterPro" id="IPR020845">
    <property type="entry name" value="AMP-binding_CS"/>
</dbReference>
<dbReference type="Pfam" id="PF00550">
    <property type="entry name" value="PP-binding"/>
    <property type="match status" value="1"/>
</dbReference>
<dbReference type="InterPro" id="IPR036736">
    <property type="entry name" value="ACP-like_sf"/>
</dbReference>
<dbReference type="Gene3D" id="3.40.50.12780">
    <property type="entry name" value="N-terminal domain of ligase-like"/>
    <property type="match status" value="1"/>
</dbReference>
<dbReference type="Pfam" id="PF07993">
    <property type="entry name" value="NAD_binding_4"/>
    <property type="match status" value="1"/>
</dbReference>
<keyword evidence="7" id="KW-1185">Reference proteome</keyword>
<organism evidence="6 7">
    <name type="scientific">Fusarium sporotrichioides</name>
    <dbReference type="NCBI Taxonomy" id="5514"/>
    <lineage>
        <taxon>Eukaryota</taxon>
        <taxon>Fungi</taxon>
        <taxon>Dikarya</taxon>
        <taxon>Ascomycota</taxon>
        <taxon>Pezizomycotina</taxon>
        <taxon>Sordariomycetes</taxon>
        <taxon>Hypocreomycetidae</taxon>
        <taxon>Hypocreales</taxon>
        <taxon>Nectriaceae</taxon>
        <taxon>Fusarium</taxon>
    </lineage>
</organism>
<keyword evidence="2" id="KW-0597">Phosphoprotein</keyword>
<reference evidence="6 7" key="1">
    <citation type="journal article" date="2018" name="PLoS Pathog.">
        <title>Evolution of structural diversity of trichothecenes, a family of toxins produced by plant pathogenic and entomopathogenic fungi.</title>
        <authorList>
            <person name="Proctor R.H."/>
            <person name="McCormick S.P."/>
            <person name="Kim H.S."/>
            <person name="Cardoza R.E."/>
            <person name="Stanley A.M."/>
            <person name="Lindo L."/>
            <person name="Kelly A."/>
            <person name="Brown D.W."/>
            <person name="Lee T."/>
            <person name="Vaughan M.M."/>
            <person name="Alexander N.J."/>
            <person name="Busman M."/>
            <person name="Gutierrez S."/>
        </authorList>
    </citation>
    <scope>NUCLEOTIDE SEQUENCE [LARGE SCALE GENOMIC DNA]</scope>
    <source>
        <strain evidence="6 7">NRRL 3299</strain>
    </source>
</reference>
<evidence type="ECO:0000256" key="3">
    <source>
        <dbReference type="ARBA" id="ARBA00022857"/>
    </source>
</evidence>
<dbReference type="InterPro" id="IPR006162">
    <property type="entry name" value="Ppantetheine_attach_site"/>
</dbReference>
<dbReference type="AlphaFoldDB" id="A0A395RS47"/>
<evidence type="ECO:0000256" key="2">
    <source>
        <dbReference type="ARBA" id="ARBA00022553"/>
    </source>
</evidence>
<dbReference type="InterPro" id="IPR013120">
    <property type="entry name" value="FAR_NAD-bd"/>
</dbReference>
<name>A0A395RS47_FUSSP</name>
<evidence type="ECO:0000313" key="6">
    <source>
        <dbReference type="EMBL" id="RGP62903.1"/>
    </source>
</evidence>
<evidence type="ECO:0000313" key="7">
    <source>
        <dbReference type="Proteomes" id="UP000266152"/>
    </source>
</evidence>
<dbReference type="STRING" id="5514.A0A395RS47"/>
<sequence length="1129" mass="125508">MSAEKLLSAPAVQYGRRLIPQLISERAEQEPTKIFASIPISNKPESGFTDVSYSTLAKAVDRASWWLYEIMAHSRSQEVLAYMGPNDLRYPIFVVAAMKCGYTMLLPSPRNPDHYQHTIVSKTGCQTLLCTRNLVNKVQGLAGDGMCLHVVPELAEMLDSVCVESFPYSYNFDEVKDRVFLVLHTSGSTGPPKPISFTVECTTTEDTHRLLDDPSNRLWWRLFADSRYFLGMPCYHSAGIWFALFLPIYLNSTVVYGPSDRPLTATIADAVHKHGHVNGGFYPPSVLEEIVSTQALNAVNQLDFMAFGGGPISQSAGDELSRRTTLHNFIGFTEASAPPRYVMEPNDWNYFEFHPAAGHVPEHLHDDLYRMVFRRQPEYEFSQTVFRLYPRLQQYAPGDILSPHPTKPNLWSHRGREDDLIVLSTGEKFNPLPVEQIIKTCKVVNDAVVIGNGRKYAALLVEREQETTAGMKADEIAKALWPYVVKSNSILSTQARLVRDHILIVPADKEFSRSAKGTIQRKATEDRFSEEIYLLYYGLSVSSMVSSITEASCEPQDASDLTASTPADGRESEPFTPSDDELLFKDSQVPVKDLALGGFDSGAHSSRDDMQPSKYGHDAFQTVVTILKETCGLSSIKKDDNLFDLGVDSIQVMQISSELAHIYENWPRDQEAAIRRIYDSATIGDLVDALNGPSLTIKNSTPMTTPITASKPTAGENIVPANLEPDPELSVMRTDDILTSLIDKYTTDLHRTITVALIGSTGAIGSHMYNHLLQDSRVSRVINLNRSENGTQAQHAAFTKHCLPSVLTSTATTDFYRIDLSRPDLGLEIDQYADLMSGVDVIIHGAWKLDFLQNVQSFEKVHIAGVRHIVDLAAKCHRRPRIIFLDSIASVLGWAEERNVPEEPMRSSDAVGSNGYAQSKYVAQRILLKAAESAGVRASIVRLGQIAGPTEDVHGVWKRSEWLPQVLRTSVSLGAVPSSLGAASEIDWVPVDLVPQVLMELIYHDIRDDFVASEPFRVYHLRNPQRTSWASLLPAICSKLGPETKVVSYSKWLSMLRSCMEAGFDVTQYPAAKLLTWLVSLDMPPSVRLPVLDIRKAATVSSTLASMEAVSGIMMEKWMKSWELEPMNG</sequence>
<accession>A0A395RS47</accession>
<keyword evidence="3" id="KW-0521">NADP</keyword>
<evidence type="ECO:0000259" key="5">
    <source>
        <dbReference type="PROSITE" id="PS50075"/>
    </source>
</evidence>
<dbReference type="PROSITE" id="PS50075">
    <property type="entry name" value="CARRIER"/>
    <property type="match status" value="1"/>
</dbReference>
<gene>
    <name evidence="6" type="ORF">FSPOR_8886</name>
</gene>
<dbReference type="Pfam" id="PF00501">
    <property type="entry name" value="AMP-binding"/>
    <property type="match status" value="1"/>
</dbReference>
<dbReference type="InterPro" id="IPR036291">
    <property type="entry name" value="NAD(P)-bd_dom_sf"/>
</dbReference>
<dbReference type="InterPro" id="IPR000873">
    <property type="entry name" value="AMP-dep_synth/lig_dom"/>
</dbReference>
<dbReference type="PANTHER" id="PTHR43439">
    <property type="entry name" value="PHENYLACETATE-COENZYME A LIGASE"/>
    <property type="match status" value="1"/>
</dbReference>
<dbReference type="PANTHER" id="PTHR43439:SF2">
    <property type="entry name" value="ENZYME, PUTATIVE (JCVI)-RELATED"/>
    <property type="match status" value="1"/>
</dbReference>
<dbReference type="PROSITE" id="PS00455">
    <property type="entry name" value="AMP_BINDING"/>
    <property type="match status" value="1"/>
</dbReference>
<evidence type="ECO:0000256" key="1">
    <source>
        <dbReference type="ARBA" id="ARBA00022450"/>
    </source>
</evidence>
<feature type="region of interest" description="Disordered" evidence="4">
    <location>
        <begin position="552"/>
        <end position="580"/>
    </location>
</feature>
<keyword evidence="1" id="KW-0596">Phosphopantetheine</keyword>
<dbReference type="InterPro" id="IPR042099">
    <property type="entry name" value="ANL_N_sf"/>
</dbReference>
<dbReference type="Gene3D" id="3.40.50.720">
    <property type="entry name" value="NAD(P)-binding Rossmann-like Domain"/>
    <property type="match status" value="1"/>
</dbReference>
<feature type="domain" description="Carrier" evidence="5">
    <location>
        <begin position="610"/>
        <end position="694"/>
    </location>
</feature>
<dbReference type="SUPFAM" id="SSF51735">
    <property type="entry name" value="NAD(P)-binding Rossmann-fold domains"/>
    <property type="match status" value="1"/>
</dbReference>
<proteinExistence type="predicted"/>
<dbReference type="InterPro" id="IPR051414">
    <property type="entry name" value="Adenylate-forming_Reductase"/>
</dbReference>
<dbReference type="PROSITE" id="PS00012">
    <property type="entry name" value="PHOSPHOPANTETHEINE"/>
    <property type="match status" value="1"/>
</dbReference>
<evidence type="ECO:0000256" key="4">
    <source>
        <dbReference type="SAM" id="MobiDB-lite"/>
    </source>
</evidence>
<dbReference type="Proteomes" id="UP000266152">
    <property type="component" value="Unassembled WGS sequence"/>
</dbReference>
<protein>
    <submittedName>
        <fullName evidence="6">Acetyl-synthetase</fullName>
    </submittedName>
</protein>
<dbReference type="SUPFAM" id="SSF56801">
    <property type="entry name" value="Acetyl-CoA synthetase-like"/>
    <property type="match status" value="1"/>
</dbReference>
<comment type="caution">
    <text evidence="6">The sequence shown here is derived from an EMBL/GenBank/DDBJ whole genome shotgun (WGS) entry which is preliminary data.</text>
</comment>
<dbReference type="Gene3D" id="1.10.1200.10">
    <property type="entry name" value="ACP-like"/>
    <property type="match status" value="1"/>
</dbReference>
<dbReference type="InterPro" id="IPR009081">
    <property type="entry name" value="PP-bd_ACP"/>
</dbReference>
<dbReference type="Pfam" id="PF23562">
    <property type="entry name" value="AMP-binding_C_3"/>
    <property type="match status" value="1"/>
</dbReference>
<dbReference type="EMBL" id="PXOF01000138">
    <property type="protein sequence ID" value="RGP62903.1"/>
    <property type="molecule type" value="Genomic_DNA"/>
</dbReference>
<dbReference type="SUPFAM" id="SSF47336">
    <property type="entry name" value="ACP-like"/>
    <property type="match status" value="1"/>
</dbReference>